<proteinExistence type="inferred from homology"/>
<dbReference type="Gene3D" id="2.130.10.10">
    <property type="entry name" value="YVTN repeat-like/Quinoprotein amine dehydrogenase"/>
    <property type="match status" value="1"/>
</dbReference>
<dbReference type="OrthoDB" id="1667587at2759"/>
<comment type="similarity">
    <text evidence="3">Belongs to the WD repeat PROPPIN family.</text>
</comment>
<feature type="region of interest" description="Disordered" evidence="5">
    <location>
        <begin position="180"/>
        <end position="203"/>
    </location>
</feature>
<evidence type="ECO:0000256" key="5">
    <source>
        <dbReference type="SAM" id="MobiDB-lite"/>
    </source>
</evidence>
<feature type="region of interest" description="Disordered" evidence="5">
    <location>
        <begin position="287"/>
        <end position="310"/>
    </location>
</feature>
<sequence length="473" mass="50884">MALHLAAHTLSDEPRSPITNVHLNADASLFGSSTTEGWVIYSTHPLQVLARKDLPDASLSICLPLERTNLVFLVGGPPSPLYAPNKVILYDVQADTAVAEVEFSEQVRGLAARRDRLVVALRRRVVLFVLGQGQTGIWREGTYQTADNPKGLVAIASDAGSSILAFPGRQSGHVQLVKLPPLDRSTPPLPPPPSHDPNAGPHPAVSVIIAHSSGLAALSTTPDGRFLATASRQGTLVRIWDTKTSHLIKELRRGTDSAEIFSLALRADGGAVAVSSDKGTVHVWDLKRKKADREHGQGSDSGSSTPRQRQMSILKPYLPKYFSSEWSHSQFRLPAPAPAASRLPFSLSNPTNFPSQAFTSSTSANAAPTIEDDICTCAWINPTEVEGDGLPSQTGELAGSQLVAITRSGGWFRVAFDVEAESSEDRKGKGRAHETVADRSRTAPREGAIGLDKESTSDCRVAEYQRYGQKDGW</sequence>
<dbReference type="InterPro" id="IPR015943">
    <property type="entry name" value="WD40/YVTN_repeat-like_dom_sf"/>
</dbReference>
<dbReference type="AlphaFoldDB" id="A0A2S5BAY5"/>
<dbReference type="Proteomes" id="UP000237144">
    <property type="component" value="Unassembled WGS sequence"/>
</dbReference>
<keyword evidence="7" id="KW-1185">Reference proteome</keyword>
<evidence type="ECO:0000256" key="3">
    <source>
        <dbReference type="ARBA" id="ARBA00025740"/>
    </source>
</evidence>
<evidence type="ECO:0000313" key="7">
    <source>
        <dbReference type="Proteomes" id="UP000237144"/>
    </source>
</evidence>
<dbReference type="PANTHER" id="PTHR11227">
    <property type="entry name" value="WD-REPEAT PROTEIN INTERACTING WITH PHOSPHOINOSIDES WIPI -RELATED"/>
    <property type="match status" value="1"/>
</dbReference>
<feature type="compositionally biased region" description="Basic and acidic residues" evidence="5">
    <location>
        <begin position="423"/>
        <end position="444"/>
    </location>
</feature>
<accession>A0A2S5BAY5</accession>
<evidence type="ECO:0000256" key="4">
    <source>
        <dbReference type="PROSITE-ProRule" id="PRU00221"/>
    </source>
</evidence>
<keyword evidence="1 4" id="KW-0853">WD repeat</keyword>
<evidence type="ECO:0000256" key="2">
    <source>
        <dbReference type="ARBA" id="ARBA00022737"/>
    </source>
</evidence>
<keyword evidence="2" id="KW-0677">Repeat</keyword>
<organism evidence="6 7">
    <name type="scientific">Rhodotorula taiwanensis</name>
    <dbReference type="NCBI Taxonomy" id="741276"/>
    <lineage>
        <taxon>Eukaryota</taxon>
        <taxon>Fungi</taxon>
        <taxon>Dikarya</taxon>
        <taxon>Basidiomycota</taxon>
        <taxon>Pucciniomycotina</taxon>
        <taxon>Microbotryomycetes</taxon>
        <taxon>Sporidiobolales</taxon>
        <taxon>Sporidiobolaceae</taxon>
        <taxon>Rhodotorula</taxon>
    </lineage>
</organism>
<dbReference type="SMART" id="SM00320">
    <property type="entry name" value="WD40"/>
    <property type="match status" value="2"/>
</dbReference>
<name>A0A2S5BAY5_9BASI</name>
<dbReference type="PROSITE" id="PS50082">
    <property type="entry name" value="WD_REPEATS_2"/>
    <property type="match status" value="1"/>
</dbReference>
<reference evidence="6 7" key="1">
    <citation type="journal article" date="2018" name="Front. Microbiol.">
        <title>Prospects for Fungal Bioremediation of Acidic Radioactive Waste Sites: Characterization and Genome Sequence of Rhodotorula taiwanensis MD1149.</title>
        <authorList>
            <person name="Tkavc R."/>
            <person name="Matrosova V.Y."/>
            <person name="Grichenko O.E."/>
            <person name="Gostincar C."/>
            <person name="Volpe R.P."/>
            <person name="Klimenkova P."/>
            <person name="Gaidamakova E.K."/>
            <person name="Zhou C.E."/>
            <person name="Stewart B.J."/>
            <person name="Lyman M.G."/>
            <person name="Malfatti S.A."/>
            <person name="Rubinfeld B."/>
            <person name="Courtot M."/>
            <person name="Singh J."/>
            <person name="Dalgard C.L."/>
            <person name="Hamilton T."/>
            <person name="Frey K.G."/>
            <person name="Gunde-Cimerman N."/>
            <person name="Dugan L."/>
            <person name="Daly M.J."/>
        </authorList>
    </citation>
    <scope>NUCLEOTIDE SEQUENCE [LARGE SCALE GENOMIC DNA]</scope>
    <source>
        <strain evidence="6 7">MD1149</strain>
    </source>
</reference>
<feature type="repeat" description="WD" evidence="4">
    <location>
        <begin position="253"/>
        <end position="294"/>
    </location>
</feature>
<dbReference type="Pfam" id="PF21032">
    <property type="entry name" value="PROPPIN"/>
    <property type="match status" value="1"/>
</dbReference>
<dbReference type="InterPro" id="IPR036322">
    <property type="entry name" value="WD40_repeat_dom_sf"/>
</dbReference>
<comment type="caution">
    <text evidence="6">The sequence shown here is derived from an EMBL/GenBank/DDBJ whole genome shotgun (WGS) entry which is preliminary data.</text>
</comment>
<dbReference type="InterPro" id="IPR001680">
    <property type="entry name" value="WD40_rpt"/>
</dbReference>
<dbReference type="EMBL" id="PJQD01000033">
    <property type="protein sequence ID" value="POY73891.1"/>
    <property type="molecule type" value="Genomic_DNA"/>
</dbReference>
<dbReference type="InterPro" id="IPR048720">
    <property type="entry name" value="PROPPIN"/>
</dbReference>
<dbReference type="SUPFAM" id="SSF50978">
    <property type="entry name" value="WD40 repeat-like"/>
    <property type="match status" value="1"/>
</dbReference>
<feature type="region of interest" description="Disordered" evidence="5">
    <location>
        <begin position="422"/>
        <end position="455"/>
    </location>
</feature>
<dbReference type="STRING" id="741276.A0A2S5BAY5"/>
<dbReference type="GO" id="GO:0005737">
    <property type="term" value="C:cytoplasm"/>
    <property type="evidence" value="ECO:0007669"/>
    <property type="project" value="UniProtKB-ARBA"/>
</dbReference>
<feature type="compositionally biased region" description="Polar residues" evidence="5">
    <location>
        <begin position="298"/>
        <end position="310"/>
    </location>
</feature>
<gene>
    <name evidence="6" type="ORF">BMF94_3061</name>
</gene>
<protein>
    <submittedName>
        <fullName evidence="6">Uncharacterized protein</fullName>
    </submittedName>
</protein>
<evidence type="ECO:0000256" key="1">
    <source>
        <dbReference type="ARBA" id="ARBA00022574"/>
    </source>
</evidence>
<evidence type="ECO:0000313" key="6">
    <source>
        <dbReference type="EMBL" id="POY73891.1"/>
    </source>
</evidence>